<name>A0A951UDD1_9CYAN</name>
<evidence type="ECO:0000313" key="1">
    <source>
        <dbReference type="EMBL" id="MBW4549180.1"/>
    </source>
</evidence>
<protein>
    <submittedName>
        <fullName evidence="1">Uncharacterized protein</fullName>
    </submittedName>
</protein>
<dbReference type="Proteomes" id="UP000753908">
    <property type="component" value="Unassembled WGS sequence"/>
</dbReference>
<gene>
    <name evidence="1" type="ORF">KME25_32965</name>
</gene>
<proteinExistence type="predicted"/>
<dbReference type="AlphaFoldDB" id="A0A951UDD1"/>
<evidence type="ECO:0000313" key="2">
    <source>
        <dbReference type="Proteomes" id="UP000753908"/>
    </source>
</evidence>
<sequence length="261" mass="29044">MKTFVKRLQTRASRKGIKVSLQQVRDIYQAVVTDLESPTEEEMKIVLSKLELSTQNVCELVAIPEPAITEITEESNADVWELVQPEENTIALDPAEPAEESLAIGVQESSEVLPNEEVTYLDRSEPQRALEKTGGLTLQETDKRSLIQQQASSLSVELDTAELTTVAGHIADNYSSFEDACRRIQSVILMVLDQRFERASGVLDNTLLTILNRASGNFQSLNGRASQGFSAIAQELKRVDTDFKSQSAQLERNLKQYLLNS</sequence>
<accession>A0A951UDD1</accession>
<organism evidence="1 2">
    <name type="scientific">Symplocastrum torsivum CPER-KK1</name>
    <dbReference type="NCBI Taxonomy" id="450513"/>
    <lineage>
        <taxon>Bacteria</taxon>
        <taxon>Bacillati</taxon>
        <taxon>Cyanobacteriota</taxon>
        <taxon>Cyanophyceae</taxon>
        <taxon>Oscillatoriophycideae</taxon>
        <taxon>Oscillatoriales</taxon>
        <taxon>Microcoleaceae</taxon>
        <taxon>Symplocastrum</taxon>
    </lineage>
</organism>
<reference evidence="1" key="1">
    <citation type="submission" date="2021-05" db="EMBL/GenBank/DDBJ databases">
        <authorList>
            <person name="Pietrasiak N."/>
            <person name="Ward R."/>
            <person name="Stajich J.E."/>
            <person name="Kurbessoian T."/>
        </authorList>
    </citation>
    <scope>NUCLEOTIDE SEQUENCE</scope>
    <source>
        <strain evidence="1">CPER-KK1</strain>
    </source>
</reference>
<comment type="caution">
    <text evidence="1">The sequence shown here is derived from an EMBL/GenBank/DDBJ whole genome shotgun (WGS) entry which is preliminary data.</text>
</comment>
<dbReference type="EMBL" id="JAHHIF010000085">
    <property type="protein sequence ID" value="MBW4549180.1"/>
    <property type="molecule type" value="Genomic_DNA"/>
</dbReference>
<reference evidence="1" key="2">
    <citation type="journal article" date="2022" name="Microbiol. Resour. Announc.">
        <title>Metagenome Sequencing to Explore Phylogenomics of Terrestrial Cyanobacteria.</title>
        <authorList>
            <person name="Ward R.D."/>
            <person name="Stajich J.E."/>
            <person name="Johansen J.R."/>
            <person name="Huntemann M."/>
            <person name="Clum A."/>
            <person name="Foster B."/>
            <person name="Foster B."/>
            <person name="Roux S."/>
            <person name="Palaniappan K."/>
            <person name="Varghese N."/>
            <person name="Mukherjee S."/>
            <person name="Reddy T.B.K."/>
            <person name="Daum C."/>
            <person name="Copeland A."/>
            <person name="Chen I.A."/>
            <person name="Ivanova N.N."/>
            <person name="Kyrpides N.C."/>
            <person name="Shapiro N."/>
            <person name="Eloe-Fadrosh E.A."/>
            <person name="Pietrasiak N."/>
        </authorList>
    </citation>
    <scope>NUCLEOTIDE SEQUENCE</scope>
    <source>
        <strain evidence="1">CPER-KK1</strain>
    </source>
</reference>